<keyword evidence="2" id="KW-1185">Reference proteome</keyword>
<organism evidence="1 2">
    <name type="scientific">Methanocorpusculum parvum</name>
    <dbReference type="NCBI Taxonomy" id="2193"/>
    <lineage>
        <taxon>Archaea</taxon>
        <taxon>Methanobacteriati</taxon>
        <taxon>Methanobacteriota</taxon>
        <taxon>Stenosarchaea group</taxon>
        <taxon>Methanomicrobia</taxon>
        <taxon>Methanomicrobiales</taxon>
        <taxon>Methanocorpusculaceae</taxon>
        <taxon>Methanocorpusculum</taxon>
    </lineage>
</organism>
<name>A0AAX0Q752_9EURY</name>
<comment type="caution">
    <text evidence="1">The sequence shown here is derived from an EMBL/GenBank/DDBJ whole genome shotgun (WGS) entry which is preliminary data.</text>
</comment>
<evidence type="ECO:0000313" key="1">
    <source>
        <dbReference type="EMBL" id="PAV08792.1"/>
    </source>
</evidence>
<dbReference type="Proteomes" id="UP000243820">
    <property type="component" value="Unassembled WGS sequence"/>
</dbReference>
<gene>
    <name evidence="1" type="ORF">ASJ83_00240</name>
</gene>
<sequence>MRNEDIDWALFHCIPECGNMTVAELAERSLFSVEEIKASLARLEKACLIHVAGDTVCALSLNDMFILNEIKNAPSDIYIENGVIKVRK</sequence>
<dbReference type="EMBL" id="LMVO01000043">
    <property type="protein sequence ID" value="PAV08792.1"/>
    <property type="molecule type" value="Genomic_DNA"/>
</dbReference>
<accession>A0AAX0Q752</accession>
<proteinExistence type="predicted"/>
<dbReference type="RefSeq" id="WP_095642446.1">
    <property type="nucleotide sequence ID" value="NZ_LMVO01000043.1"/>
</dbReference>
<evidence type="ECO:0008006" key="3">
    <source>
        <dbReference type="Google" id="ProtNLM"/>
    </source>
</evidence>
<reference evidence="1 2" key="1">
    <citation type="journal article" date="2017" name="BMC Genomics">
        <title>Genomic analysis of methanogenic archaea reveals a shift towards energy conservation.</title>
        <authorList>
            <person name="Gilmore S.P."/>
            <person name="Henske J.K."/>
            <person name="Sexton J.A."/>
            <person name="Solomon K.V."/>
            <person name="Seppala S."/>
            <person name="Yoo J.I."/>
            <person name="Huyett L.M."/>
            <person name="Pressman A."/>
            <person name="Cogan J.Z."/>
            <person name="Kivenson V."/>
            <person name="Peng X."/>
            <person name="Tan Y."/>
            <person name="Valentine D.L."/>
            <person name="O'Malley M.A."/>
        </authorList>
    </citation>
    <scope>NUCLEOTIDE SEQUENCE [LARGE SCALE GENOMIC DNA]</scope>
    <source>
        <strain evidence="1 2">XII</strain>
    </source>
</reference>
<evidence type="ECO:0000313" key="2">
    <source>
        <dbReference type="Proteomes" id="UP000243820"/>
    </source>
</evidence>
<protein>
    <recommendedName>
        <fullName evidence="3">MarR family transcriptional regulator</fullName>
    </recommendedName>
</protein>
<dbReference type="AlphaFoldDB" id="A0AAX0Q752"/>